<dbReference type="Proteomes" id="UP000046395">
    <property type="component" value="Unassembled WGS sequence"/>
</dbReference>
<protein>
    <submittedName>
        <fullName evidence="3">Ig-like domain-containing protein</fullName>
    </submittedName>
</protein>
<evidence type="ECO:0000313" key="2">
    <source>
        <dbReference type="Proteomes" id="UP000046395"/>
    </source>
</evidence>
<accession>A0A5S6Q1C4</accession>
<dbReference type="AlphaFoldDB" id="A0A5S6Q1C4"/>
<reference evidence="3" key="1">
    <citation type="submission" date="2019-12" db="UniProtKB">
        <authorList>
            <consortium name="WormBaseParasite"/>
        </authorList>
    </citation>
    <scope>IDENTIFICATION</scope>
</reference>
<evidence type="ECO:0000256" key="1">
    <source>
        <dbReference type="SAM" id="MobiDB-lite"/>
    </source>
</evidence>
<feature type="region of interest" description="Disordered" evidence="1">
    <location>
        <begin position="67"/>
        <end position="103"/>
    </location>
</feature>
<evidence type="ECO:0000313" key="3">
    <source>
        <dbReference type="WBParaSite" id="TMUE_0000001018.1"/>
    </source>
</evidence>
<dbReference type="WBParaSite" id="TMUE_0000001018.1">
    <property type="protein sequence ID" value="TMUE_0000001018.1"/>
    <property type="gene ID" value="WBGene00296935"/>
</dbReference>
<name>A0A5S6Q1C4_TRIMR</name>
<proteinExistence type="predicted"/>
<organism evidence="2 3">
    <name type="scientific">Trichuris muris</name>
    <name type="common">Mouse whipworm</name>
    <dbReference type="NCBI Taxonomy" id="70415"/>
    <lineage>
        <taxon>Eukaryota</taxon>
        <taxon>Metazoa</taxon>
        <taxon>Ecdysozoa</taxon>
        <taxon>Nematoda</taxon>
        <taxon>Enoplea</taxon>
        <taxon>Dorylaimia</taxon>
        <taxon>Trichinellida</taxon>
        <taxon>Trichuridae</taxon>
        <taxon>Trichuris</taxon>
    </lineage>
</organism>
<sequence>MLCFNYTVRFLGSVPVLSRLFNAGRSGLSVTDKHTQLKSSACRLRYRLRLQKDRAPAKRIRIADAQRDRAAQAIDGSPTPGERTAPPTGSQRPHQTRIEASARPVQPLEPILVPKVRIRFADFPYLHCSIGQRLFTLETCCGYRRVRWVTGADATEFSSADWSQASAGAATQLDHASHLIRKRGVNRSLRATGQKWPNARSGRRAPRSAVLIGRPRKRSAQLARQPAQMSCAFRGATGGKRQGEATTMIAGYDKA</sequence>
<keyword evidence="2" id="KW-1185">Reference proteome</keyword>